<organism evidence="13 14">
    <name type="scientific">Caulobacter vibrioides OR37</name>
    <dbReference type="NCBI Taxonomy" id="1292034"/>
    <lineage>
        <taxon>Bacteria</taxon>
        <taxon>Pseudomonadati</taxon>
        <taxon>Pseudomonadota</taxon>
        <taxon>Alphaproteobacteria</taxon>
        <taxon>Caulobacterales</taxon>
        <taxon>Caulobacteraceae</taxon>
        <taxon>Caulobacter</taxon>
    </lineage>
</organism>
<feature type="active site" description="Charge relay system" evidence="8">
    <location>
        <position position="1058"/>
    </location>
</feature>
<dbReference type="Pfam" id="PF14684">
    <property type="entry name" value="Tricorn_C1"/>
    <property type="match status" value="1"/>
</dbReference>
<comment type="subcellular location">
    <subcellularLocation>
        <location evidence="1 7">Cytoplasm</location>
    </subcellularLocation>
</comment>
<dbReference type="Proteomes" id="UP000013063">
    <property type="component" value="Unassembled WGS sequence"/>
</dbReference>
<keyword evidence="5 7" id="KW-0378">Hydrolase</keyword>
<evidence type="ECO:0000256" key="4">
    <source>
        <dbReference type="ARBA" id="ARBA00022670"/>
    </source>
</evidence>
<evidence type="ECO:0000256" key="7">
    <source>
        <dbReference type="PIRNR" id="PIRNR036421"/>
    </source>
</evidence>
<comment type="function">
    <text evidence="7">Degrades oligopeptides.</text>
</comment>
<dbReference type="InterPro" id="IPR011042">
    <property type="entry name" value="6-blade_b-propeller_TolB-like"/>
</dbReference>
<feature type="region of interest" description="Disordered" evidence="10">
    <location>
        <begin position="555"/>
        <end position="596"/>
    </location>
</feature>
<dbReference type="InterPro" id="IPR005151">
    <property type="entry name" value="Tail-specific_protease"/>
</dbReference>
<dbReference type="Gene3D" id="3.30.750.44">
    <property type="match status" value="1"/>
</dbReference>
<evidence type="ECO:0000256" key="9">
    <source>
        <dbReference type="PIRSR" id="PIRSR036421-3"/>
    </source>
</evidence>
<feature type="compositionally biased region" description="Low complexity" evidence="10">
    <location>
        <begin position="580"/>
        <end position="594"/>
    </location>
</feature>
<dbReference type="SUPFAM" id="SSF82171">
    <property type="entry name" value="DPP6 N-terminal domain-like"/>
    <property type="match status" value="1"/>
</dbReference>
<dbReference type="InterPro" id="IPR001478">
    <property type="entry name" value="PDZ"/>
</dbReference>
<feature type="active site" description="Nucleophile" evidence="8">
    <location>
        <position position="1002"/>
    </location>
</feature>
<reference evidence="13 14" key="1">
    <citation type="journal article" date="2013" name="Genome Announc.">
        <title>Draft Genome Sequence for Caulobacter sp. Strain OR37, a Bacterium Tolerant to Heavy Metals.</title>
        <authorList>
            <person name="Utturkar S.M."/>
            <person name="Bollmann A."/>
            <person name="Brzoska R.M."/>
            <person name="Klingeman D.M."/>
            <person name="Epstein S.E."/>
            <person name="Palumbo A.V."/>
            <person name="Brown S.D."/>
        </authorList>
    </citation>
    <scope>NUCLEOTIDE SEQUENCE [LARGE SCALE GENOMIC DNA]</scope>
    <source>
        <strain evidence="13 14">OR37</strain>
    </source>
</reference>
<gene>
    <name evidence="13" type="ORF">OR37_02764</name>
</gene>
<evidence type="ECO:0000256" key="8">
    <source>
        <dbReference type="PIRSR" id="PIRSR036421-1"/>
    </source>
</evidence>
<dbReference type="eggNOG" id="COG0793">
    <property type="taxonomic scope" value="Bacteria"/>
</dbReference>
<evidence type="ECO:0000313" key="13">
    <source>
        <dbReference type="EMBL" id="ENZ81357.1"/>
    </source>
</evidence>
<dbReference type="Gene3D" id="3.90.226.10">
    <property type="entry name" value="2-enoyl-CoA Hydratase, Chain A, domain 1"/>
    <property type="match status" value="1"/>
</dbReference>
<dbReference type="AlphaFoldDB" id="R0EJN4"/>
<evidence type="ECO:0000259" key="12">
    <source>
        <dbReference type="PROSITE" id="PS50106"/>
    </source>
</evidence>
<dbReference type="Pfam" id="PF03572">
    <property type="entry name" value="Peptidase_S41"/>
    <property type="match status" value="1"/>
</dbReference>
<dbReference type="SMART" id="SM00245">
    <property type="entry name" value="TSPc"/>
    <property type="match status" value="1"/>
</dbReference>
<feature type="active site" description="Charge relay system" evidence="8">
    <location>
        <position position="780"/>
    </location>
</feature>
<dbReference type="InterPro" id="IPR036034">
    <property type="entry name" value="PDZ_sf"/>
</dbReference>
<feature type="site" description="Transition state stabilizer; via amide nitrogen" evidence="9">
    <location>
        <position position="1003"/>
    </location>
</feature>
<evidence type="ECO:0000256" key="2">
    <source>
        <dbReference type="ARBA" id="ARBA00008524"/>
    </source>
</evidence>
<dbReference type="GO" id="GO:0005737">
    <property type="term" value="C:cytoplasm"/>
    <property type="evidence" value="ECO:0007669"/>
    <property type="project" value="UniProtKB-SubCell"/>
</dbReference>
<keyword evidence="11" id="KW-0732">Signal</keyword>
<dbReference type="Pfam" id="PF17820">
    <property type="entry name" value="PDZ_6"/>
    <property type="match status" value="1"/>
</dbReference>
<name>R0EJN4_CAUVI</name>
<evidence type="ECO:0000256" key="1">
    <source>
        <dbReference type="ARBA" id="ARBA00004496"/>
    </source>
</evidence>
<dbReference type="InterPro" id="IPR012393">
    <property type="entry name" value="Tricorn_protease"/>
</dbReference>
<proteinExistence type="inferred from homology"/>
<dbReference type="PIRSF" id="PIRSF036421">
    <property type="entry name" value="Tricorn_protease"/>
    <property type="match status" value="1"/>
</dbReference>
<evidence type="ECO:0000313" key="14">
    <source>
        <dbReference type="Proteomes" id="UP000013063"/>
    </source>
</evidence>
<evidence type="ECO:0000256" key="10">
    <source>
        <dbReference type="SAM" id="MobiDB-lite"/>
    </source>
</evidence>
<dbReference type="Gene3D" id="2.30.42.10">
    <property type="match status" value="1"/>
</dbReference>
<feature type="chain" id="PRO_5004339894" description="Tricorn protease homolog" evidence="11">
    <location>
        <begin position="37"/>
        <end position="1093"/>
    </location>
</feature>
<evidence type="ECO:0000256" key="6">
    <source>
        <dbReference type="ARBA" id="ARBA00022825"/>
    </source>
</evidence>
<dbReference type="eggNOG" id="COG4946">
    <property type="taxonomic scope" value="Bacteria"/>
</dbReference>
<dbReference type="Pfam" id="PF26549">
    <property type="entry name" value="Tricorn_N"/>
    <property type="match status" value="1"/>
</dbReference>
<dbReference type="SUPFAM" id="SSF69304">
    <property type="entry name" value="Tricorn protease N-terminal domain"/>
    <property type="match status" value="1"/>
</dbReference>
<dbReference type="SMART" id="SM00228">
    <property type="entry name" value="PDZ"/>
    <property type="match status" value="1"/>
</dbReference>
<evidence type="ECO:0000256" key="5">
    <source>
        <dbReference type="ARBA" id="ARBA00022801"/>
    </source>
</evidence>
<dbReference type="InterPro" id="IPR029045">
    <property type="entry name" value="ClpP/crotonase-like_dom_sf"/>
</dbReference>
<keyword evidence="3 7" id="KW-0963">Cytoplasm</keyword>
<accession>R0EJN4</accession>
<protein>
    <recommendedName>
        <fullName evidence="7">Tricorn protease homolog</fullName>
        <ecNumber evidence="7">3.4.21.-</ecNumber>
    </recommendedName>
</protein>
<dbReference type="InterPro" id="IPR028204">
    <property type="entry name" value="Tricorn_C1"/>
</dbReference>
<dbReference type="GO" id="GO:0008236">
    <property type="term" value="F:serine-type peptidase activity"/>
    <property type="evidence" value="ECO:0007669"/>
    <property type="project" value="UniProtKB-UniRule"/>
</dbReference>
<evidence type="ECO:0000256" key="3">
    <source>
        <dbReference type="ARBA" id="ARBA00022490"/>
    </source>
</evidence>
<dbReference type="Pfam" id="PF26550">
    <property type="entry name" value="Tricorn_2nd"/>
    <property type="match status" value="1"/>
</dbReference>
<dbReference type="Gene3D" id="2.120.10.60">
    <property type="entry name" value="Tricorn protease N-terminal domain"/>
    <property type="match status" value="1"/>
</dbReference>
<keyword evidence="6 7" id="KW-0720">Serine protease</keyword>
<dbReference type="STRING" id="1292034.OR37_02764"/>
<dbReference type="PATRIC" id="fig|1292034.3.peg.2743"/>
<feature type="signal peptide" evidence="11">
    <location>
        <begin position="1"/>
        <end position="36"/>
    </location>
</feature>
<comment type="caution">
    <text evidence="13">The sequence shown here is derived from an EMBL/GenBank/DDBJ whole genome shotgun (WGS) entry which is preliminary data.</text>
</comment>
<dbReference type="PROSITE" id="PS50106">
    <property type="entry name" value="PDZ"/>
    <property type="match status" value="1"/>
</dbReference>
<dbReference type="CDD" id="cd07562">
    <property type="entry name" value="Peptidase_S41_TRI"/>
    <property type="match status" value="1"/>
</dbReference>
<feature type="compositionally biased region" description="Basic and acidic residues" evidence="10">
    <location>
        <begin position="555"/>
        <end position="579"/>
    </location>
</feature>
<dbReference type="SUPFAM" id="SSF50156">
    <property type="entry name" value="PDZ domain-like"/>
    <property type="match status" value="1"/>
</dbReference>
<dbReference type="GO" id="GO:0006508">
    <property type="term" value="P:proteolysis"/>
    <property type="evidence" value="ECO:0007669"/>
    <property type="project" value="UniProtKB-UniRule"/>
</dbReference>
<evidence type="ECO:0000256" key="11">
    <source>
        <dbReference type="SAM" id="SignalP"/>
    </source>
</evidence>
<dbReference type="SUPFAM" id="SSF52096">
    <property type="entry name" value="ClpP/crotonase"/>
    <property type="match status" value="1"/>
</dbReference>
<dbReference type="Gene3D" id="2.120.10.30">
    <property type="entry name" value="TolB, C-terminal domain"/>
    <property type="match status" value="3"/>
</dbReference>
<comment type="similarity">
    <text evidence="2 7">Belongs to the peptidase S41B family.</text>
</comment>
<dbReference type="EMBL" id="APMP01000018">
    <property type="protein sequence ID" value="ENZ81357.1"/>
    <property type="molecule type" value="Genomic_DNA"/>
</dbReference>
<dbReference type="PANTHER" id="PTHR43253:SF1">
    <property type="entry name" value="TRICORN PROTEASE HOMOLOG 2-RELATED"/>
    <property type="match status" value="1"/>
</dbReference>
<feature type="domain" description="PDZ" evidence="12">
    <location>
        <begin position="782"/>
        <end position="846"/>
    </location>
</feature>
<sequence length="1093" mass="117580" precursor="true">MGRSMGFKVKALVGAVSAVALAAALSSTVMSSAAMAATQALPSLAEPSLSPDGSEIAFASGGDLWTAPAAGGQARLLVTDPATESRPLYSPDGKSLAFVSTRSGVANIYILTLATGEVRRLTYGDSAEGLDGWSRDGQWIYFTSGINDVGRQGDIFRVAASGGTPLEVSREQFLAEFESAPSPDGKSIALMAKGLSNSQWWRNGGAHIDETELWLKPIDGGAYRKLLPEGAKHAWPMWTPDGKAIWYMSNEGGTENLWKLPLGGQPKKVTGFTDGRVLWPTIGYDGKTIVFERDFAIWSLDTASGKATKVPIVLHGAPAAAGEEHKNETSFDDLALSADGKKVAIIAHGEVFAASTKEGGAAQRVTRTPIVEHDPAWSADSKRVVYVSERDRAANLYAYDFASGQETALTTGTARSTVPTFSPDGKSLAYVRDGKELRVISFDAAGKATGDRLLYTGPLGGYDDTPITWSPDNRWLAFTVTDRKAFDNVHVVPVEGGPARPVTFLANGQVGKTAWSPDGKYLLVDMAQRSEDARILRVDLLPNVPKYKEDAFRDLFKPVEAPDKSPTDPKAEPKTEPAKSADAPAKPVAAADKPAGAKKKVEPVRIVFEGLRERAAFLPLGLDASDPVISPDGKTLVFKARNAGQTNYYSYSLDELAKEPPTPVQLTASRKSKTALAFTPDSKEVYFLEGGSIVSTPIEQPKLKPLAVNAELDVDFDVEKTVVFEQAWGVLNRGFYDGKFHGRDWEALRRKWEPYIAGVRTGDELRRDINLLIGELDASHSGISKQPEPSGIAPRAANLGLRFEREAYEAGKGLVIREVVALGPAALEGSIKPGETLVAVNGETLSPGVNLDRLLRGQAGKRTVLTIADAAGKRREAVVRPVSTATASGLVYRQWVNARRAYVDRISGGRLGYVHIADMSDGSLDQLYIDLDAQNQGKEGVVVDVRNNNGGYVNGRVIDVFARRNYLMMTPRDRFPTPSRQALGQRALGLPTVLVTNESSLSDAEDFTEGYRALGLGKVVGKPTAGWIIFTGGRQLLDGSSVRLPFIRIDDLRGQNMEGHPRPVDVTVERPLGETLEGKDAQLDAAVKALLGK</sequence>
<dbReference type="InterPro" id="IPR041489">
    <property type="entry name" value="PDZ_6"/>
</dbReference>
<keyword evidence="14" id="KW-1185">Reference proteome</keyword>
<dbReference type="PANTHER" id="PTHR43253">
    <property type="entry name" value="TRICORN PROTEASE HOMOLOG 2-RELATED"/>
    <property type="match status" value="1"/>
</dbReference>
<dbReference type="EC" id="3.4.21.-" evidence="7"/>
<keyword evidence="4 7" id="KW-0645">Protease</keyword>